<evidence type="ECO:0000313" key="2">
    <source>
        <dbReference type="Proteomes" id="UP000240505"/>
    </source>
</evidence>
<accession>A0A2R4C4R6</accession>
<dbReference type="RefSeq" id="WP_107139889.1">
    <property type="nucleotide sequence ID" value="NZ_CP028324.1"/>
</dbReference>
<gene>
    <name evidence="1" type="ORF">C9I28_01560</name>
</gene>
<dbReference type="AlphaFoldDB" id="A0A2R4C4R6"/>
<reference evidence="1 2" key="1">
    <citation type="submission" date="2018-03" db="EMBL/GenBank/DDBJ databases">
        <title>Massilia armeniaca sp. nov., isolated from desert soil.</title>
        <authorList>
            <person name="Huang H."/>
            <person name="Ren M."/>
        </authorList>
    </citation>
    <scope>NUCLEOTIDE SEQUENCE [LARGE SCALE GENOMIC DNA]</scope>
    <source>
        <strain evidence="1 2">ZMN-3</strain>
    </source>
</reference>
<dbReference type="Pfam" id="PF07277">
    <property type="entry name" value="SapC"/>
    <property type="match status" value="1"/>
</dbReference>
<keyword evidence="2" id="KW-1185">Reference proteome</keyword>
<proteinExistence type="predicted"/>
<sequence>MPNPVLLNNVQHKDLHIATERSAALGDNVMFATTFPAEFRTLQAYYPIVFRKTDDGTSFEPVALFGFQQGENLFLGEGGWDAPEVPLMIERQPFLIGRQGEELMVHVDLDHPRAGRTGEAVFLPHGGVTEYLERINSVLLTIHQGMQSLPGFVEALLRHELLEGFTFDIELDDGSQNRLAGFYTIHEERLAALDGAALARLHQAGYLQAVYMAIASLSQFRALIGRKNRAHAAGR</sequence>
<name>A0A2R4C4R6_9BURK</name>
<dbReference type="InterPro" id="IPR010836">
    <property type="entry name" value="SapC"/>
</dbReference>
<organism evidence="1 2">
    <name type="scientific">Pseudoduganella armeniaca</name>
    <dbReference type="NCBI Taxonomy" id="2072590"/>
    <lineage>
        <taxon>Bacteria</taxon>
        <taxon>Pseudomonadati</taxon>
        <taxon>Pseudomonadota</taxon>
        <taxon>Betaproteobacteria</taxon>
        <taxon>Burkholderiales</taxon>
        <taxon>Oxalobacteraceae</taxon>
        <taxon>Telluria group</taxon>
        <taxon>Pseudoduganella</taxon>
    </lineage>
</organism>
<dbReference type="EMBL" id="CP028324">
    <property type="protein sequence ID" value="AVR94538.1"/>
    <property type="molecule type" value="Genomic_DNA"/>
</dbReference>
<dbReference type="OrthoDB" id="8888710at2"/>
<evidence type="ECO:0000313" key="1">
    <source>
        <dbReference type="EMBL" id="AVR94538.1"/>
    </source>
</evidence>
<dbReference type="Proteomes" id="UP000240505">
    <property type="component" value="Chromosome"/>
</dbReference>
<dbReference type="KEGG" id="masz:C9I28_01560"/>
<protein>
    <submittedName>
        <fullName evidence="1">Peptidase</fullName>
    </submittedName>
</protein>